<dbReference type="RefSeq" id="WP_246049697.1">
    <property type="nucleotide sequence ID" value="NZ_CP034412.1"/>
</dbReference>
<feature type="transmembrane region" description="Helical" evidence="8">
    <location>
        <begin position="372"/>
        <end position="395"/>
    </location>
</feature>
<evidence type="ECO:0000256" key="3">
    <source>
        <dbReference type="ARBA" id="ARBA00022692"/>
    </source>
</evidence>
<evidence type="ECO:0000313" key="11">
    <source>
        <dbReference type="EMBL" id="QCY46218.1"/>
    </source>
</evidence>
<organism evidence="11 12">
    <name type="scientific">Glutamicibacter creatinolyticus</name>
    <dbReference type="NCBI Taxonomy" id="162496"/>
    <lineage>
        <taxon>Bacteria</taxon>
        <taxon>Bacillati</taxon>
        <taxon>Actinomycetota</taxon>
        <taxon>Actinomycetes</taxon>
        <taxon>Micrococcales</taxon>
        <taxon>Micrococcaceae</taxon>
        <taxon>Glutamicibacter</taxon>
    </lineage>
</organism>
<feature type="transmembrane region" description="Helical" evidence="8">
    <location>
        <begin position="526"/>
        <end position="550"/>
    </location>
</feature>
<sequence>MAQQERENEPREQVNPGADPDPKVSSLPRISANEIRLGSPLEASEPSQPYTSSWPLHDAPPVPEDPTATIAAAEIGDLEARTGQVTTEDGVTVVPTRANPVARRLLAKMWVSDAPPTQALNIVERLKGTPYANPQIKDTEASARPVLEFALDLAETLFRYGAGALEVETSVIAVTAALGLKHVDVDVTNQSIHLNYNPTDADGFSVLRVVRSSTANFAGLCLVHELVSDVISGGIEITQAATRLQVIMRKPRPFPRWFVATARGVFAAAFVLFIGGSALGALIAFGSSSLVSQIMKFGNRWRVPEFFTVAASTCAVTAVALIGFAVHAPIDPALVVAGGILLLLPSVRFVSALQDAINGFPVTAVGRLFSAGLIYTAILTGISVALVISFMLGGTEVDVHQIQQISYPQWFMILLVAVAIAAGAISEQTAKKLVLPTVVIAVIGYLVLLVCNALGLGERATPAVVATVIGFAARYTSEKLRTPQLVIASPGVYFLLPGLMIFRSMYGIVLETDAMDQALVEMFNAFAIMLSIAGGVVFGDTLCRPLIAGAGRERKRIRRR</sequence>
<keyword evidence="5 8" id="KW-0472">Membrane</keyword>
<evidence type="ECO:0000256" key="8">
    <source>
        <dbReference type="SAM" id="Phobius"/>
    </source>
</evidence>
<evidence type="ECO:0000259" key="10">
    <source>
        <dbReference type="Pfam" id="PF12821"/>
    </source>
</evidence>
<keyword evidence="3 8" id="KW-0812">Transmembrane</keyword>
<dbReference type="AlphaFoldDB" id="A0A5B7WQ82"/>
<feature type="region of interest" description="Disordered" evidence="7">
    <location>
        <begin position="1"/>
        <end position="66"/>
    </location>
</feature>
<comment type="similarity">
    <text evidence="6">Belongs to the ThrE exporter (TC 2.A.79) family.</text>
</comment>
<dbReference type="PANTHER" id="PTHR34390:SF2">
    <property type="entry name" value="SUCCINATE TRANSPORTER SUBUNIT YJJP-RELATED"/>
    <property type="match status" value="1"/>
</dbReference>
<feature type="compositionally biased region" description="Basic and acidic residues" evidence="7">
    <location>
        <begin position="1"/>
        <end position="12"/>
    </location>
</feature>
<dbReference type="InterPro" id="IPR010619">
    <property type="entry name" value="ThrE-like_N"/>
</dbReference>
<dbReference type="Proteomes" id="UP000307000">
    <property type="component" value="Chromosome"/>
</dbReference>
<protein>
    <submittedName>
        <fullName evidence="11">Inner membrane protein YjjP</fullName>
    </submittedName>
</protein>
<feature type="transmembrane region" description="Helical" evidence="8">
    <location>
        <begin position="407"/>
        <end position="426"/>
    </location>
</feature>
<feature type="compositionally biased region" description="Polar residues" evidence="7">
    <location>
        <begin position="45"/>
        <end position="54"/>
    </location>
</feature>
<dbReference type="EMBL" id="CP034412">
    <property type="protein sequence ID" value="QCY46218.1"/>
    <property type="molecule type" value="Genomic_DNA"/>
</dbReference>
<dbReference type="InterPro" id="IPR050539">
    <property type="entry name" value="ThrE_Dicarb/AminoAcid_Exp"/>
</dbReference>
<reference evidence="11 12" key="1">
    <citation type="submission" date="2018-12" db="EMBL/GenBank/DDBJ databases">
        <title>Complete Genome Sequence of Glutamicibacter creatinolyticus strain LGCM259,isolated from an abscess of a 12-year-old mare in Italy.</title>
        <authorList>
            <person name="Santos R.G."/>
            <person name="Silva A.L."/>
            <person name="Seyffert N."/>
            <person name="Castro T.L.P."/>
            <person name="Attili A.R."/>
            <person name="Rifici C."/>
            <person name="Mazzullo G."/>
            <person name="Brenig B."/>
            <person name="Venanzi F."/>
            <person name="Azevedo V."/>
        </authorList>
    </citation>
    <scope>NUCLEOTIDE SEQUENCE [LARGE SCALE GENOMIC DNA]</scope>
    <source>
        <strain evidence="11 12">LGCM 259</strain>
    </source>
</reference>
<feature type="domain" description="Threonine/Serine exporter ThrE" evidence="10">
    <location>
        <begin position="413"/>
        <end position="540"/>
    </location>
</feature>
<feature type="domain" description="Threonine/serine exporter-like N-terminal" evidence="9">
    <location>
        <begin position="149"/>
        <end position="388"/>
    </location>
</feature>
<evidence type="ECO:0000256" key="7">
    <source>
        <dbReference type="SAM" id="MobiDB-lite"/>
    </source>
</evidence>
<feature type="transmembrane region" description="Helical" evidence="8">
    <location>
        <begin position="306"/>
        <end position="326"/>
    </location>
</feature>
<feature type="transmembrane region" description="Helical" evidence="8">
    <location>
        <begin position="433"/>
        <end position="450"/>
    </location>
</feature>
<feature type="transmembrane region" description="Helical" evidence="8">
    <location>
        <begin position="257"/>
        <end position="285"/>
    </location>
</feature>
<dbReference type="GO" id="GO:0015744">
    <property type="term" value="P:succinate transport"/>
    <property type="evidence" value="ECO:0007669"/>
    <property type="project" value="TreeGrafter"/>
</dbReference>
<evidence type="ECO:0000313" key="12">
    <source>
        <dbReference type="Proteomes" id="UP000307000"/>
    </source>
</evidence>
<evidence type="ECO:0000256" key="5">
    <source>
        <dbReference type="ARBA" id="ARBA00023136"/>
    </source>
</evidence>
<dbReference type="Pfam" id="PF12821">
    <property type="entry name" value="ThrE_2"/>
    <property type="match status" value="1"/>
</dbReference>
<dbReference type="GO" id="GO:0022857">
    <property type="term" value="F:transmembrane transporter activity"/>
    <property type="evidence" value="ECO:0007669"/>
    <property type="project" value="InterPro"/>
</dbReference>
<feature type="transmembrane region" description="Helical" evidence="8">
    <location>
        <begin position="485"/>
        <end position="506"/>
    </location>
</feature>
<evidence type="ECO:0000256" key="1">
    <source>
        <dbReference type="ARBA" id="ARBA00004651"/>
    </source>
</evidence>
<dbReference type="InterPro" id="IPR024528">
    <property type="entry name" value="ThrE_2"/>
</dbReference>
<proteinExistence type="inferred from homology"/>
<evidence type="ECO:0000256" key="2">
    <source>
        <dbReference type="ARBA" id="ARBA00022475"/>
    </source>
</evidence>
<keyword evidence="12" id="KW-1185">Reference proteome</keyword>
<name>A0A5B7WQ82_9MICC</name>
<dbReference type="PANTHER" id="PTHR34390">
    <property type="entry name" value="UPF0442 PROTEIN YJJB-RELATED"/>
    <property type="match status" value="1"/>
</dbReference>
<feature type="transmembrane region" description="Helical" evidence="8">
    <location>
        <begin position="332"/>
        <end position="351"/>
    </location>
</feature>
<keyword evidence="4 8" id="KW-1133">Transmembrane helix</keyword>
<dbReference type="GO" id="GO:0005886">
    <property type="term" value="C:plasma membrane"/>
    <property type="evidence" value="ECO:0007669"/>
    <property type="project" value="UniProtKB-SubCell"/>
</dbReference>
<feature type="transmembrane region" description="Helical" evidence="8">
    <location>
        <begin position="456"/>
        <end position="473"/>
    </location>
</feature>
<accession>A0A5B7WQ82</accession>
<dbReference type="Pfam" id="PF06738">
    <property type="entry name" value="ThrE"/>
    <property type="match status" value="1"/>
</dbReference>
<comment type="subcellular location">
    <subcellularLocation>
        <location evidence="1">Cell membrane</location>
        <topology evidence="1">Multi-pass membrane protein</topology>
    </subcellularLocation>
</comment>
<gene>
    <name evidence="11" type="primary">yjjP</name>
    <name evidence="11" type="ORF">GcLGCM259_0452</name>
</gene>
<evidence type="ECO:0000256" key="6">
    <source>
        <dbReference type="ARBA" id="ARBA00034125"/>
    </source>
</evidence>
<keyword evidence="2" id="KW-1003">Cell membrane</keyword>
<evidence type="ECO:0000259" key="9">
    <source>
        <dbReference type="Pfam" id="PF06738"/>
    </source>
</evidence>
<evidence type="ECO:0000256" key="4">
    <source>
        <dbReference type="ARBA" id="ARBA00022989"/>
    </source>
</evidence>
<dbReference type="KEGG" id="gcr:GcLGCM259_0452"/>